<accession>A0A3P9BLW0</accession>
<dbReference type="AlphaFoldDB" id="A0A3P9BLW0"/>
<keyword evidence="2" id="KW-1185">Reference proteome</keyword>
<protein>
    <submittedName>
        <fullName evidence="1">Synaptonemal complex central element protein 3</fullName>
    </submittedName>
</protein>
<dbReference type="InterPro" id="IPR028145">
    <property type="entry name" value="Synaptonemal_3"/>
</dbReference>
<dbReference type="Ensembl" id="ENSMZET00005011292.1">
    <property type="protein sequence ID" value="ENSMZEP00005010914.1"/>
    <property type="gene ID" value="ENSMZEG00005008197.1"/>
</dbReference>
<evidence type="ECO:0000313" key="1">
    <source>
        <dbReference type="Ensembl" id="ENSMZEP00005010914.1"/>
    </source>
</evidence>
<dbReference type="CTD" id="644186"/>
<dbReference type="Pfam" id="PF15191">
    <property type="entry name" value="Synaptonemal_3"/>
    <property type="match status" value="1"/>
</dbReference>
<dbReference type="GO" id="GO:0007131">
    <property type="term" value="P:reciprocal meiotic recombination"/>
    <property type="evidence" value="ECO:0007669"/>
    <property type="project" value="InterPro"/>
</dbReference>
<evidence type="ECO:0000313" key="2">
    <source>
        <dbReference type="Proteomes" id="UP000265160"/>
    </source>
</evidence>
<dbReference type="RefSeq" id="XP_004541184.1">
    <property type="nucleotide sequence ID" value="XM_004541127.2"/>
</dbReference>
<dbReference type="GO" id="GO:0007130">
    <property type="term" value="P:synaptonemal complex assembly"/>
    <property type="evidence" value="ECO:0007669"/>
    <property type="project" value="InterPro"/>
</dbReference>
<dbReference type="GO" id="GO:0007283">
    <property type="term" value="P:spermatogenesis"/>
    <property type="evidence" value="ECO:0007669"/>
    <property type="project" value="InterPro"/>
</dbReference>
<sequence>MADSSTRSELPRISDDDMLAMNKELERMIEDVESMSAHLTWMAYDMVALRTSPELGVSMQKLKEAYLKCRAAVCGDPDQESQIDKSAETAVTTLSQM</sequence>
<reference evidence="1" key="2">
    <citation type="submission" date="2025-08" db="UniProtKB">
        <authorList>
            <consortium name="Ensembl"/>
        </authorList>
    </citation>
    <scope>IDENTIFICATION</scope>
</reference>
<dbReference type="GeneTree" id="ENSGT00940000176934"/>
<name>A0A3P9BLW0_9CICH</name>
<dbReference type="GeneID" id="101466088"/>
<dbReference type="PANTHER" id="PTHR36686">
    <property type="entry name" value="SYNAPTONEMAL COMPLEX CENTRAL ELEMENT PROTEIN 3"/>
    <property type="match status" value="1"/>
</dbReference>
<reference evidence="1" key="3">
    <citation type="submission" date="2025-09" db="UniProtKB">
        <authorList>
            <consortium name="Ensembl"/>
        </authorList>
    </citation>
    <scope>IDENTIFICATION</scope>
</reference>
<dbReference type="STRING" id="106582.ENSMZEP00005010914"/>
<dbReference type="OrthoDB" id="9944849at2759"/>
<reference evidence="1 2" key="1">
    <citation type="journal article" date="2014" name="Nature">
        <title>The genomic substrate for adaptive radiation in African cichlid fish.</title>
        <authorList>
            <person name="Brawand D."/>
            <person name="Wagner C.E."/>
            <person name="Li Y.I."/>
            <person name="Malinsky M."/>
            <person name="Keller I."/>
            <person name="Fan S."/>
            <person name="Simakov O."/>
            <person name="Ng A.Y."/>
            <person name="Lim Z.W."/>
            <person name="Bezault E."/>
            <person name="Turner-Maier J."/>
            <person name="Johnson J."/>
            <person name="Alcazar R."/>
            <person name="Noh H.J."/>
            <person name="Russell P."/>
            <person name="Aken B."/>
            <person name="Alfoldi J."/>
            <person name="Amemiya C."/>
            <person name="Azzouzi N."/>
            <person name="Baroiller J.F."/>
            <person name="Barloy-Hubler F."/>
            <person name="Berlin A."/>
            <person name="Bloomquist R."/>
            <person name="Carleton K.L."/>
            <person name="Conte M.A."/>
            <person name="D'Cotta H."/>
            <person name="Eshel O."/>
            <person name="Gaffney L."/>
            <person name="Galibert F."/>
            <person name="Gante H.F."/>
            <person name="Gnerre S."/>
            <person name="Greuter L."/>
            <person name="Guyon R."/>
            <person name="Haddad N.S."/>
            <person name="Haerty W."/>
            <person name="Harris R.M."/>
            <person name="Hofmann H.A."/>
            <person name="Hourlier T."/>
            <person name="Hulata G."/>
            <person name="Jaffe D.B."/>
            <person name="Lara M."/>
            <person name="Lee A.P."/>
            <person name="MacCallum I."/>
            <person name="Mwaiko S."/>
            <person name="Nikaido M."/>
            <person name="Nishihara H."/>
            <person name="Ozouf-Costaz C."/>
            <person name="Penman D.J."/>
            <person name="Przybylski D."/>
            <person name="Rakotomanga M."/>
            <person name="Renn S.C.P."/>
            <person name="Ribeiro F.J."/>
            <person name="Ron M."/>
            <person name="Salzburger W."/>
            <person name="Sanchez-Pulido L."/>
            <person name="Santos M.E."/>
            <person name="Searle S."/>
            <person name="Sharpe T."/>
            <person name="Swofford R."/>
            <person name="Tan F.J."/>
            <person name="Williams L."/>
            <person name="Young S."/>
            <person name="Yin S."/>
            <person name="Okada N."/>
            <person name="Kocher T.D."/>
            <person name="Miska E.A."/>
            <person name="Lander E.S."/>
            <person name="Venkatesh B."/>
            <person name="Fernald R.D."/>
            <person name="Meyer A."/>
            <person name="Ponting C.P."/>
            <person name="Streelman J.T."/>
            <person name="Lindblad-Toh K."/>
            <person name="Seehausen O."/>
            <person name="Di Palma F."/>
        </authorList>
    </citation>
    <scope>NUCLEOTIDE SEQUENCE</scope>
</reference>
<proteinExistence type="predicted"/>
<dbReference type="Proteomes" id="UP000265160">
    <property type="component" value="LG2"/>
</dbReference>
<organism evidence="1 2">
    <name type="scientific">Maylandia zebra</name>
    <name type="common">zebra mbuna</name>
    <dbReference type="NCBI Taxonomy" id="106582"/>
    <lineage>
        <taxon>Eukaryota</taxon>
        <taxon>Metazoa</taxon>
        <taxon>Chordata</taxon>
        <taxon>Craniata</taxon>
        <taxon>Vertebrata</taxon>
        <taxon>Euteleostomi</taxon>
        <taxon>Actinopterygii</taxon>
        <taxon>Neopterygii</taxon>
        <taxon>Teleostei</taxon>
        <taxon>Neoteleostei</taxon>
        <taxon>Acanthomorphata</taxon>
        <taxon>Ovalentaria</taxon>
        <taxon>Cichlomorphae</taxon>
        <taxon>Cichliformes</taxon>
        <taxon>Cichlidae</taxon>
        <taxon>African cichlids</taxon>
        <taxon>Pseudocrenilabrinae</taxon>
        <taxon>Haplochromini</taxon>
        <taxon>Maylandia</taxon>
        <taxon>Maylandia zebra complex</taxon>
    </lineage>
</organism>
<dbReference type="KEGG" id="mze:101466088"/>
<dbReference type="PANTHER" id="PTHR36686:SF1">
    <property type="entry name" value="SYNAPTONEMAL COMPLEX CENTRAL ELEMENT PROTEIN 3"/>
    <property type="match status" value="1"/>
</dbReference>